<dbReference type="EMBL" id="CAAGRJ010010689">
    <property type="protein sequence ID" value="VFV27926.1"/>
    <property type="molecule type" value="Genomic_DNA"/>
</dbReference>
<reference evidence="2 3" key="1">
    <citation type="submission" date="2019-01" db="EMBL/GenBank/DDBJ databases">
        <authorList>
            <person name="Alioto T."/>
            <person name="Alioto T."/>
        </authorList>
    </citation>
    <scope>NUCLEOTIDE SEQUENCE [LARGE SCALE GENOMIC DNA]</scope>
</reference>
<evidence type="ECO:0000256" key="1">
    <source>
        <dbReference type="SAM" id="MobiDB-lite"/>
    </source>
</evidence>
<gene>
    <name evidence="2" type="ORF">LYPA_23C008682</name>
</gene>
<feature type="region of interest" description="Disordered" evidence="1">
    <location>
        <begin position="1"/>
        <end position="27"/>
    </location>
</feature>
<accession>A0A485N7N9</accession>
<organism evidence="2 3">
    <name type="scientific">Lynx pardinus</name>
    <name type="common">Iberian lynx</name>
    <name type="synonym">Felis pardina</name>
    <dbReference type="NCBI Taxonomy" id="191816"/>
    <lineage>
        <taxon>Eukaryota</taxon>
        <taxon>Metazoa</taxon>
        <taxon>Chordata</taxon>
        <taxon>Craniata</taxon>
        <taxon>Vertebrata</taxon>
        <taxon>Euteleostomi</taxon>
        <taxon>Mammalia</taxon>
        <taxon>Eutheria</taxon>
        <taxon>Laurasiatheria</taxon>
        <taxon>Carnivora</taxon>
        <taxon>Feliformia</taxon>
        <taxon>Felidae</taxon>
        <taxon>Felinae</taxon>
        <taxon>Lynx</taxon>
    </lineage>
</organism>
<keyword evidence="3" id="KW-1185">Reference proteome</keyword>
<proteinExistence type="predicted"/>
<protein>
    <submittedName>
        <fullName evidence="2">Uncharacterized protein</fullName>
    </submittedName>
</protein>
<evidence type="ECO:0000313" key="3">
    <source>
        <dbReference type="Proteomes" id="UP000386466"/>
    </source>
</evidence>
<dbReference type="AlphaFoldDB" id="A0A485N7N9"/>
<evidence type="ECO:0000313" key="2">
    <source>
        <dbReference type="EMBL" id="VFV27926.1"/>
    </source>
</evidence>
<sequence>MELLQTGSSELIDGDAPPVLGSAGGGESELVRHISTASSLHGAYNNVAVVVTT</sequence>
<dbReference type="Proteomes" id="UP000386466">
    <property type="component" value="Unassembled WGS sequence"/>
</dbReference>
<name>A0A485N7N9_LYNPA</name>